<keyword evidence="7 8" id="KW-0472">Membrane</keyword>
<comment type="subcellular location">
    <subcellularLocation>
        <location evidence="1">Cell membrane</location>
        <topology evidence="1">Multi-pass membrane protein</topology>
    </subcellularLocation>
</comment>
<dbReference type="PANTHER" id="PTHR24221:SF654">
    <property type="entry name" value="ATP-BINDING CASSETTE SUB-FAMILY B MEMBER 6"/>
    <property type="match status" value="1"/>
</dbReference>
<name>A0A2G9YEN7_9BACT</name>
<dbReference type="InterPro" id="IPR036640">
    <property type="entry name" value="ABC1_TM_sf"/>
</dbReference>
<dbReference type="GO" id="GO:0016887">
    <property type="term" value="F:ATP hydrolysis activity"/>
    <property type="evidence" value="ECO:0007669"/>
    <property type="project" value="InterPro"/>
</dbReference>
<dbReference type="Gene3D" id="3.40.50.300">
    <property type="entry name" value="P-loop containing nucleotide triphosphate hydrolases"/>
    <property type="match status" value="1"/>
</dbReference>
<keyword evidence="3 8" id="KW-0812">Transmembrane</keyword>
<evidence type="ECO:0000256" key="6">
    <source>
        <dbReference type="ARBA" id="ARBA00022989"/>
    </source>
</evidence>
<evidence type="ECO:0000313" key="11">
    <source>
        <dbReference type="EMBL" id="PIP16991.1"/>
    </source>
</evidence>
<dbReference type="InterPro" id="IPR003593">
    <property type="entry name" value="AAA+_ATPase"/>
</dbReference>
<evidence type="ECO:0000259" key="9">
    <source>
        <dbReference type="PROSITE" id="PS50893"/>
    </source>
</evidence>
<dbReference type="PROSITE" id="PS00211">
    <property type="entry name" value="ABC_TRANSPORTER_1"/>
    <property type="match status" value="1"/>
</dbReference>
<evidence type="ECO:0000256" key="7">
    <source>
        <dbReference type="ARBA" id="ARBA00023136"/>
    </source>
</evidence>
<gene>
    <name evidence="11" type="ORF">COX44_02385</name>
</gene>
<organism evidence="11 12">
    <name type="scientific">Candidatus Portnoybacteria bacterium CG23_combo_of_CG06-09_8_20_14_all_37_13</name>
    <dbReference type="NCBI Taxonomy" id="1974819"/>
    <lineage>
        <taxon>Bacteria</taxon>
        <taxon>Candidatus Portnoyibacteriota</taxon>
    </lineage>
</organism>
<dbReference type="Proteomes" id="UP000231480">
    <property type="component" value="Unassembled WGS sequence"/>
</dbReference>
<evidence type="ECO:0000256" key="3">
    <source>
        <dbReference type="ARBA" id="ARBA00022692"/>
    </source>
</evidence>
<dbReference type="InterPro" id="IPR011527">
    <property type="entry name" value="ABC1_TM_dom"/>
</dbReference>
<protein>
    <recommendedName>
        <fullName evidence="13">ABC transporter ATP-binding protein</fullName>
    </recommendedName>
</protein>
<dbReference type="Gene3D" id="1.20.1560.10">
    <property type="entry name" value="ABC transporter type 1, transmembrane domain"/>
    <property type="match status" value="1"/>
</dbReference>
<evidence type="ECO:0000256" key="8">
    <source>
        <dbReference type="SAM" id="Phobius"/>
    </source>
</evidence>
<dbReference type="GO" id="GO:0140359">
    <property type="term" value="F:ABC-type transporter activity"/>
    <property type="evidence" value="ECO:0007669"/>
    <property type="project" value="InterPro"/>
</dbReference>
<dbReference type="GO" id="GO:0005886">
    <property type="term" value="C:plasma membrane"/>
    <property type="evidence" value="ECO:0007669"/>
    <property type="project" value="UniProtKB-SubCell"/>
</dbReference>
<feature type="transmembrane region" description="Helical" evidence="8">
    <location>
        <begin position="20"/>
        <end position="42"/>
    </location>
</feature>
<dbReference type="SUPFAM" id="SSF52540">
    <property type="entry name" value="P-loop containing nucleoside triphosphate hydrolases"/>
    <property type="match status" value="1"/>
</dbReference>
<dbReference type="SMART" id="SM00382">
    <property type="entry name" value="AAA"/>
    <property type="match status" value="1"/>
</dbReference>
<evidence type="ECO:0008006" key="13">
    <source>
        <dbReference type="Google" id="ProtNLM"/>
    </source>
</evidence>
<evidence type="ECO:0000256" key="4">
    <source>
        <dbReference type="ARBA" id="ARBA00022741"/>
    </source>
</evidence>
<dbReference type="InterPro" id="IPR003439">
    <property type="entry name" value="ABC_transporter-like_ATP-bd"/>
</dbReference>
<evidence type="ECO:0000313" key="12">
    <source>
        <dbReference type="Proteomes" id="UP000231480"/>
    </source>
</evidence>
<evidence type="ECO:0000256" key="1">
    <source>
        <dbReference type="ARBA" id="ARBA00004651"/>
    </source>
</evidence>
<dbReference type="InterPro" id="IPR039421">
    <property type="entry name" value="Type_1_exporter"/>
</dbReference>
<dbReference type="AlphaFoldDB" id="A0A2G9YEN7"/>
<evidence type="ECO:0000256" key="5">
    <source>
        <dbReference type="ARBA" id="ARBA00022840"/>
    </source>
</evidence>
<dbReference type="FunFam" id="3.40.50.300:FF:000287">
    <property type="entry name" value="Multidrug ABC transporter ATP-binding protein"/>
    <property type="match status" value="1"/>
</dbReference>
<feature type="transmembrane region" description="Helical" evidence="8">
    <location>
        <begin position="54"/>
        <end position="75"/>
    </location>
</feature>
<evidence type="ECO:0000259" key="10">
    <source>
        <dbReference type="PROSITE" id="PS50929"/>
    </source>
</evidence>
<feature type="transmembrane region" description="Helical" evidence="8">
    <location>
        <begin position="279"/>
        <end position="299"/>
    </location>
</feature>
<dbReference type="GO" id="GO:0005524">
    <property type="term" value="F:ATP binding"/>
    <property type="evidence" value="ECO:0007669"/>
    <property type="project" value="UniProtKB-KW"/>
</dbReference>
<dbReference type="Pfam" id="PF00664">
    <property type="entry name" value="ABC_membrane"/>
    <property type="match status" value="1"/>
</dbReference>
<dbReference type="InterPro" id="IPR027417">
    <property type="entry name" value="P-loop_NTPase"/>
</dbReference>
<dbReference type="SUPFAM" id="SSF90123">
    <property type="entry name" value="ABC transporter transmembrane region"/>
    <property type="match status" value="1"/>
</dbReference>
<keyword evidence="2" id="KW-0813">Transport</keyword>
<feature type="transmembrane region" description="Helical" evidence="8">
    <location>
        <begin position="161"/>
        <end position="180"/>
    </location>
</feature>
<dbReference type="EMBL" id="PCRH01000053">
    <property type="protein sequence ID" value="PIP16991.1"/>
    <property type="molecule type" value="Genomic_DNA"/>
</dbReference>
<feature type="domain" description="ABC transporter" evidence="9">
    <location>
        <begin position="338"/>
        <end position="573"/>
    </location>
</feature>
<feature type="domain" description="ABC transmembrane type-1" evidence="10">
    <location>
        <begin position="23"/>
        <end position="304"/>
    </location>
</feature>
<proteinExistence type="predicted"/>
<keyword evidence="6 8" id="KW-1133">Transmembrane helix</keyword>
<dbReference type="PANTHER" id="PTHR24221">
    <property type="entry name" value="ATP-BINDING CASSETTE SUB-FAMILY B"/>
    <property type="match status" value="1"/>
</dbReference>
<dbReference type="PROSITE" id="PS50929">
    <property type="entry name" value="ABC_TM1F"/>
    <property type="match status" value="1"/>
</dbReference>
<accession>A0A2G9YEN7</accession>
<dbReference type="Pfam" id="PF00005">
    <property type="entry name" value="ABC_tran"/>
    <property type="match status" value="1"/>
</dbReference>
<dbReference type="PROSITE" id="PS50893">
    <property type="entry name" value="ABC_TRANSPORTER_2"/>
    <property type="match status" value="1"/>
</dbReference>
<comment type="caution">
    <text evidence="11">The sequence shown here is derived from an EMBL/GenBank/DDBJ whole genome shotgun (WGS) entry which is preliminary data.</text>
</comment>
<dbReference type="InterPro" id="IPR017871">
    <property type="entry name" value="ABC_transporter-like_CS"/>
</dbReference>
<keyword evidence="5" id="KW-0067">ATP-binding</keyword>
<reference evidence="11 12" key="1">
    <citation type="submission" date="2017-09" db="EMBL/GenBank/DDBJ databases">
        <title>Depth-based differentiation of microbial function through sediment-hosted aquifers and enrichment of novel symbionts in the deep terrestrial subsurface.</title>
        <authorList>
            <person name="Probst A.J."/>
            <person name="Ladd B."/>
            <person name="Jarett J.K."/>
            <person name="Geller-Mcgrath D.E."/>
            <person name="Sieber C.M."/>
            <person name="Emerson J.B."/>
            <person name="Anantharaman K."/>
            <person name="Thomas B.C."/>
            <person name="Malmstrom R."/>
            <person name="Stieglmeier M."/>
            <person name="Klingl A."/>
            <person name="Woyke T."/>
            <person name="Ryan C.M."/>
            <person name="Banfield J.F."/>
        </authorList>
    </citation>
    <scope>NUCLEOTIDE SEQUENCE [LARGE SCALE GENOMIC DNA]</scope>
    <source>
        <strain evidence="11">CG23_combo_of_CG06-09_8_20_14_all_37_13</strain>
    </source>
</reference>
<keyword evidence="4" id="KW-0547">Nucleotide-binding</keyword>
<sequence length="580" mass="66106">MKSQTFKTIKFVFSQAGYKWAMIFVAFFMLIYVGADFAHPFIWRQIINIISNNASGSILFLMIILAISFFVHRIFRDLAGMFLVRIEAKTMQTIGNRAFSHVIKLPYKFHASTFAGSTSRKIQRGVGMIETIFDIFFYDLTPISLTMILVVLILLKTNILIGLPLLISLIIFIIISLVLVQKQMKLEKIRTLKENKLSGTMIDSITNNLTVKTFTGEKYESRLFNQDNQAWAKSATKCWSFGTLVSLFQGGFIAFLEIMLLSIALYFWQKGVFNVGDIVFIQANMGLLIFPMWTFGRFYRHLRRAEVDMQDLIKLLAKPMTIKSAKDAPLLKITKGEIKFDQISFAYEKQNKYALNKINLLIKPGEKIALVGPSGAGKSTFIKLLFRFVDPTSGQILIDNQNIKKVNLESLRKSISLVPQEPLLFHRSIYQNIKYGKKNAKKSEIIKAAKLAYADEFIQDLPKKYKSLVGERGIKLSGGERQRIALARVFLENASILVLDEATSSLDSVSENLIQEALNNLMKNRTTIVIAHRLSTIRKMDRIIVFEKGKIVEVGPHDKLLQNSSLYQKLWQSQANRFID</sequence>
<dbReference type="GO" id="GO:0034040">
    <property type="term" value="F:ATPase-coupled lipid transmembrane transporter activity"/>
    <property type="evidence" value="ECO:0007669"/>
    <property type="project" value="TreeGrafter"/>
</dbReference>
<feature type="transmembrane region" description="Helical" evidence="8">
    <location>
        <begin position="131"/>
        <end position="155"/>
    </location>
</feature>
<feature type="transmembrane region" description="Helical" evidence="8">
    <location>
        <begin position="241"/>
        <end position="267"/>
    </location>
</feature>
<evidence type="ECO:0000256" key="2">
    <source>
        <dbReference type="ARBA" id="ARBA00022448"/>
    </source>
</evidence>